<dbReference type="AlphaFoldDB" id="A0A819DDY6"/>
<dbReference type="PANTHER" id="PTHR35596:SF1">
    <property type="entry name" value="MICROBIAL-TYPE PARG CATALYTIC DOMAIN-CONTAINING PROTEIN"/>
    <property type="match status" value="1"/>
</dbReference>
<dbReference type="InterPro" id="IPR012664">
    <property type="entry name" value="CHP02452"/>
</dbReference>
<feature type="domain" description="Microbial-type PARG catalytic" evidence="1">
    <location>
        <begin position="1"/>
        <end position="81"/>
    </location>
</feature>
<proteinExistence type="predicted"/>
<evidence type="ECO:0000313" key="2">
    <source>
        <dbReference type="EMBL" id="CAF3832165.1"/>
    </source>
</evidence>
<dbReference type="Proteomes" id="UP000663836">
    <property type="component" value="Unassembled WGS sequence"/>
</dbReference>
<evidence type="ECO:0000313" key="3">
    <source>
        <dbReference type="Proteomes" id="UP000663836"/>
    </source>
</evidence>
<dbReference type="InterPro" id="IPR019261">
    <property type="entry name" value="PARG_cat_microbial"/>
</dbReference>
<comment type="caution">
    <text evidence="2">The sequence shown here is derived from an EMBL/GenBank/DDBJ whole genome shotgun (WGS) entry which is preliminary data.</text>
</comment>
<dbReference type="PANTHER" id="PTHR35596">
    <property type="entry name" value="DUF2263 DOMAIN-CONTAINING PROTEIN"/>
    <property type="match status" value="1"/>
</dbReference>
<dbReference type="EMBL" id="CAJOBD010001792">
    <property type="protein sequence ID" value="CAF3832165.1"/>
    <property type="molecule type" value="Genomic_DNA"/>
</dbReference>
<name>A0A819DDY6_9BILA</name>
<dbReference type="Pfam" id="PF10021">
    <property type="entry name" value="PARG_cat_microb"/>
    <property type="match status" value="1"/>
</dbReference>
<sequence length="879" mass="101400">MADPINPGGGYRKGSAAQEESFFRRSDYYQSLDLEIADLNRSQRFHCTEKCTLERLPSYGRLYSMDEFGAIYTSGITVFRQAEPNGYAYMDEPLYNVCSIAMAAYREPKLKNNTTVTNKYAAGTYKKIENIFAIGHHHQHDSLVLSAFGCGAFKNPPRHIALLFKSAIQKYAGYFRIIYFAIIDDHNTGHTVNPQGNLLPFKQILDGFVAQPSHTIFVNSARGPYRILDKPTDEQITLSSVCVFDQPSCYYGAKCNDLRNIQHNKDYSHPPLCPNSDKALPCNSLIDDEIHAYCFIHRLKCKNGGECSNTDSEHQNEYDHPGFCNDPIRCGDMSAEHLFAYRHLPSCQEGVMCSQYLKKDTEHTNKFRHFKAICSQCYNKTEQHLQTSIHIARKFCPDSNQCSKLDQDDHLETFSHPEIFDIRWLCKYPGYQCPNRLNNQHLRKYRHSRNHNHVGVARYSGFNTLINFFENQAKLIESINNHFNKLSLDIQKPSSEILSWIRALQPVHRCQQHVFESILLHNHVMSLDYMESLKYPQNVINAVQQHYEVRRILFHYNNQALKEHIFEYIATIINRITNEVTLSHAGANSIYNHEKIEYKFNANELDLSKIDFIHVSAGAQDVPVRNLTINHELISELHPSFDEDFKIDTSHLLPKMNENRSCYVSTVTAPSNCYVTTSTNDTLNVNSDVNSTTSSCDNTSEQTCVPNPYTKPKVSLEVSLKPRKLTWLDRLKRSVFHANSNVQKRTVKGFYYSSNNSLSSTLVSWIPCSRSIYCLDQNSEDHIRNFSHPCRYSELCHNQDNEPHLTHEHHNVPKCSVDENCQQQTDPIHRAHYRHTNLSDYMIPCHSQQACNDKSWQHRLNYFHGENLSENMATNNRTE</sequence>
<gene>
    <name evidence="2" type="ORF">JBS370_LOCUS17126</name>
</gene>
<evidence type="ECO:0000259" key="1">
    <source>
        <dbReference type="Pfam" id="PF10021"/>
    </source>
</evidence>
<accession>A0A819DDY6</accession>
<protein>
    <recommendedName>
        <fullName evidence="1">Microbial-type PARG catalytic domain-containing protein</fullName>
    </recommendedName>
</protein>
<dbReference type="NCBIfam" id="TIGR02452">
    <property type="entry name" value="TIGR02452 family protein"/>
    <property type="match status" value="1"/>
</dbReference>
<dbReference type="Gene3D" id="3.40.220.10">
    <property type="entry name" value="Leucine Aminopeptidase, subunit E, domain 1"/>
    <property type="match status" value="1"/>
</dbReference>
<dbReference type="InterPro" id="IPR043472">
    <property type="entry name" value="Macro_dom-like"/>
</dbReference>
<reference evidence="2" key="1">
    <citation type="submission" date="2021-02" db="EMBL/GenBank/DDBJ databases">
        <authorList>
            <person name="Nowell W R."/>
        </authorList>
    </citation>
    <scope>NUCLEOTIDE SEQUENCE</scope>
</reference>
<organism evidence="2 3">
    <name type="scientific">Rotaria sordida</name>
    <dbReference type="NCBI Taxonomy" id="392033"/>
    <lineage>
        <taxon>Eukaryota</taxon>
        <taxon>Metazoa</taxon>
        <taxon>Spiralia</taxon>
        <taxon>Gnathifera</taxon>
        <taxon>Rotifera</taxon>
        <taxon>Eurotatoria</taxon>
        <taxon>Bdelloidea</taxon>
        <taxon>Philodinida</taxon>
        <taxon>Philodinidae</taxon>
        <taxon>Rotaria</taxon>
    </lineage>
</organism>